<keyword evidence="2" id="KW-1185">Reference proteome</keyword>
<sequence length="109" mass="12934">MEVPNWTKDELIAYTLLYAAHSDFKEDNHERNVIISKVDMQTFQKVHEEFSDDNDYQSIQKILASVKHHNYSIQNFNQLLADIKALFFADGDFDIREHSMLLFLKRILK</sequence>
<gene>
    <name evidence="1" type="ORF">ACFQ1Q_01290</name>
</gene>
<protein>
    <recommendedName>
        <fullName evidence="3">Tellurite resistance protein TerB</fullName>
    </recommendedName>
</protein>
<dbReference type="EMBL" id="JBHTJL010000003">
    <property type="protein sequence ID" value="MFD1061862.1"/>
    <property type="molecule type" value="Genomic_DNA"/>
</dbReference>
<reference evidence="2" key="1">
    <citation type="journal article" date="2019" name="Int. J. Syst. Evol. Microbiol.">
        <title>The Global Catalogue of Microorganisms (GCM) 10K type strain sequencing project: providing services to taxonomists for standard genome sequencing and annotation.</title>
        <authorList>
            <consortium name="The Broad Institute Genomics Platform"/>
            <consortium name="The Broad Institute Genome Sequencing Center for Infectious Disease"/>
            <person name="Wu L."/>
            <person name="Ma J."/>
        </authorList>
    </citation>
    <scope>NUCLEOTIDE SEQUENCE [LARGE SCALE GENOMIC DNA]</scope>
    <source>
        <strain evidence="2">CCUG 62215</strain>
    </source>
</reference>
<name>A0ABW3N2E6_9FLAO</name>
<dbReference type="SUPFAM" id="SSF158682">
    <property type="entry name" value="TerB-like"/>
    <property type="match status" value="1"/>
</dbReference>
<accession>A0ABW3N2E6</accession>
<dbReference type="Proteomes" id="UP001597013">
    <property type="component" value="Unassembled WGS sequence"/>
</dbReference>
<evidence type="ECO:0000313" key="2">
    <source>
        <dbReference type="Proteomes" id="UP001597013"/>
    </source>
</evidence>
<dbReference type="InterPro" id="IPR029024">
    <property type="entry name" value="TerB-like"/>
</dbReference>
<evidence type="ECO:0000313" key="1">
    <source>
        <dbReference type="EMBL" id="MFD1061862.1"/>
    </source>
</evidence>
<evidence type="ECO:0008006" key="3">
    <source>
        <dbReference type="Google" id="ProtNLM"/>
    </source>
</evidence>
<dbReference type="RefSeq" id="WP_386127167.1">
    <property type="nucleotide sequence ID" value="NZ_JBHTJL010000003.1"/>
</dbReference>
<proteinExistence type="predicted"/>
<comment type="caution">
    <text evidence="1">The sequence shown here is derived from an EMBL/GenBank/DDBJ whole genome shotgun (WGS) entry which is preliminary data.</text>
</comment>
<organism evidence="1 2">
    <name type="scientific">Winogradskyella litorisediminis</name>
    <dbReference type="NCBI Taxonomy" id="1156618"/>
    <lineage>
        <taxon>Bacteria</taxon>
        <taxon>Pseudomonadati</taxon>
        <taxon>Bacteroidota</taxon>
        <taxon>Flavobacteriia</taxon>
        <taxon>Flavobacteriales</taxon>
        <taxon>Flavobacteriaceae</taxon>
        <taxon>Winogradskyella</taxon>
    </lineage>
</organism>